<feature type="compositionally biased region" description="Polar residues" evidence="1">
    <location>
        <begin position="85"/>
        <end position="94"/>
    </location>
</feature>
<keyword evidence="2" id="KW-0472">Membrane</keyword>
<evidence type="ECO:0000313" key="3">
    <source>
        <dbReference type="EMBL" id="GME67046.1"/>
    </source>
</evidence>
<dbReference type="Proteomes" id="UP001165120">
    <property type="component" value="Unassembled WGS sequence"/>
</dbReference>
<feature type="region of interest" description="Disordered" evidence="1">
    <location>
        <begin position="660"/>
        <end position="705"/>
    </location>
</feature>
<feature type="region of interest" description="Disordered" evidence="1">
    <location>
        <begin position="745"/>
        <end position="788"/>
    </location>
</feature>
<keyword evidence="2" id="KW-0812">Transmembrane</keyword>
<name>A0A9W6SV65_CANBO</name>
<feature type="transmembrane region" description="Helical" evidence="2">
    <location>
        <begin position="987"/>
        <end position="1013"/>
    </location>
</feature>
<reference evidence="3" key="1">
    <citation type="submission" date="2023-04" db="EMBL/GenBank/DDBJ databases">
        <title>Candida boidinii NBRC 10035.</title>
        <authorList>
            <person name="Ichikawa N."/>
            <person name="Sato H."/>
            <person name="Tonouchi N."/>
        </authorList>
    </citation>
    <scope>NUCLEOTIDE SEQUENCE</scope>
    <source>
        <strain evidence="3">NBRC 10035</strain>
    </source>
</reference>
<dbReference type="Pfam" id="PF12751">
    <property type="entry name" value="Vac7"/>
    <property type="match status" value="1"/>
</dbReference>
<dbReference type="InterPro" id="IPR024260">
    <property type="entry name" value="Vac7"/>
</dbReference>
<keyword evidence="2" id="KW-1133">Transmembrane helix</keyword>
<keyword evidence="4" id="KW-1185">Reference proteome</keyword>
<proteinExistence type="predicted"/>
<dbReference type="PANTHER" id="PTHR28258:SF1">
    <property type="entry name" value="VACUOLAR SEGREGATION PROTEIN 7"/>
    <property type="match status" value="1"/>
</dbReference>
<dbReference type="GO" id="GO:0000011">
    <property type="term" value="P:vacuole inheritance"/>
    <property type="evidence" value="ECO:0007669"/>
    <property type="project" value="TreeGrafter"/>
</dbReference>
<dbReference type="AlphaFoldDB" id="A0A9W6SV65"/>
<dbReference type="EMBL" id="BSXN01000089">
    <property type="protein sequence ID" value="GME67046.1"/>
    <property type="molecule type" value="Genomic_DNA"/>
</dbReference>
<comment type="caution">
    <text evidence="3">The sequence shown here is derived from an EMBL/GenBank/DDBJ whole genome shotgun (WGS) entry which is preliminary data.</text>
</comment>
<feature type="compositionally biased region" description="Acidic residues" evidence="1">
    <location>
        <begin position="750"/>
        <end position="786"/>
    </location>
</feature>
<evidence type="ECO:0000256" key="1">
    <source>
        <dbReference type="SAM" id="MobiDB-lite"/>
    </source>
</evidence>
<feature type="region of interest" description="Disordered" evidence="1">
    <location>
        <begin position="1"/>
        <end position="94"/>
    </location>
</feature>
<accession>A0A9W6SV65</accession>
<feature type="compositionally biased region" description="Polar residues" evidence="1">
    <location>
        <begin position="9"/>
        <end position="20"/>
    </location>
</feature>
<evidence type="ECO:0000313" key="4">
    <source>
        <dbReference type="Proteomes" id="UP001165120"/>
    </source>
</evidence>
<feature type="compositionally biased region" description="Polar residues" evidence="1">
    <location>
        <begin position="696"/>
        <end position="705"/>
    </location>
</feature>
<dbReference type="GO" id="GO:0010513">
    <property type="term" value="P:positive regulation of phosphatidylinositol biosynthetic process"/>
    <property type="evidence" value="ECO:0007669"/>
    <property type="project" value="TreeGrafter"/>
</dbReference>
<dbReference type="PANTHER" id="PTHR28258">
    <property type="entry name" value="VACUOLAR SEGREGATION PROTEIN 7"/>
    <property type="match status" value="1"/>
</dbReference>
<feature type="compositionally biased region" description="Basic and acidic residues" evidence="1">
    <location>
        <begin position="680"/>
        <end position="695"/>
    </location>
</feature>
<feature type="compositionally biased region" description="Basic and acidic residues" evidence="1">
    <location>
        <begin position="943"/>
        <end position="952"/>
    </location>
</feature>
<feature type="compositionally biased region" description="Basic residues" evidence="1">
    <location>
        <begin position="660"/>
        <end position="679"/>
    </location>
</feature>
<dbReference type="GO" id="GO:1903778">
    <property type="term" value="P:protein localization to vacuolar membrane"/>
    <property type="evidence" value="ECO:0007669"/>
    <property type="project" value="TreeGrafter"/>
</dbReference>
<feature type="compositionally biased region" description="Polar residues" evidence="1">
    <location>
        <begin position="47"/>
        <end position="57"/>
    </location>
</feature>
<feature type="region of interest" description="Disordered" evidence="1">
    <location>
        <begin position="827"/>
        <end position="850"/>
    </location>
</feature>
<organism evidence="3 4">
    <name type="scientific">Candida boidinii</name>
    <name type="common">Yeast</name>
    <dbReference type="NCBI Taxonomy" id="5477"/>
    <lineage>
        <taxon>Eukaryota</taxon>
        <taxon>Fungi</taxon>
        <taxon>Dikarya</taxon>
        <taxon>Ascomycota</taxon>
        <taxon>Saccharomycotina</taxon>
        <taxon>Pichiomycetes</taxon>
        <taxon>Pichiales</taxon>
        <taxon>Pichiaceae</taxon>
        <taxon>Ogataea</taxon>
        <taxon>Ogataea/Candida clade</taxon>
    </lineage>
</organism>
<dbReference type="GO" id="GO:0070772">
    <property type="term" value="C:PAS complex"/>
    <property type="evidence" value="ECO:0007669"/>
    <property type="project" value="TreeGrafter"/>
</dbReference>
<evidence type="ECO:0000256" key="2">
    <source>
        <dbReference type="SAM" id="Phobius"/>
    </source>
</evidence>
<protein>
    <submittedName>
        <fullName evidence="3">Unnamed protein product</fullName>
    </submittedName>
</protein>
<dbReference type="GO" id="GO:0000329">
    <property type="term" value="C:fungal-type vacuole membrane"/>
    <property type="evidence" value="ECO:0007669"/>
    <property type="project" value="TreeGrafter"/>
</dbReference>
<sequence length="1228" mass="137936">MSTKDKTTDTSIEQNNPELNQHQKENLPVFKNENNLINKRNPKPQERQINNNITNRTEIGIKPREHIPLPSKSDTPSIFTEPKNYVSSSPKNTTTRLTSYSSKMILGESTNTACNIASSTDNSQNTTMTSIQTTTTTTPSYIPSHSQKERNVKHSTINLKSEMISVDLKPQSQINFGNYIENLNNSTLNLSNTINQTSNSTSHNVNVPGNPLVPVTTPSGSVTDLSSSIPKSHHTDYQFQNEGSSVYQQSLYSVNLNTNNFPQLTSTANNNNNLNSSNMNLDPSSIISNISPSNQGMTNANHVTATGLGVTANNNSTVNSTGVNPFNRVKSKKSKGGYYNNDNDEDEEFRYYDSSSINNNTTEIHSQQEKRHTRKLSIRSTVTSNFDLESVYIPPSSNYHHPPRSPHAPSFAGNSRDYYTTNQNMYPVSASNQNINNTGGNNGYGPSNSQYLATTPKLHNDFGPFVQNDDQFDNRSTNSYDFNTSSNNDMIQMTNQRIRPTHRSSRATLNNGTNTLFADNGYNSKYWHSDHMRSPTSTSVNVFKQGANMQSNNKMNDPLQSYPNSNTIISQVRQVSQRLFSSNRIGLKKEISNPQINYNSNSNFGNITSNNSHIQTTGRIYSSIHSFNPGSPTRSTGGNELSLNSDQYSIAETVCIKKSPSKIKKGKNKKNVNDKKKKQQRGDRILSKVDSKDGNRTLTSYKLNDSNNENLETTLEDISNVDDNSIVAKGQDLTESSIHFDHEAVLTNNDNEENEEDDENEDDCDDDDDDENDLDSVEESSEDEEERLYLNRLLVIDDYERRSGSTRSDGTGNRSFSVNQLSVNGYDINYDNNNSKGKGNGGGSGSRYLHNNPKDLDIFEENQQRKDNYSRNSNIEDRRSTNFINPNIEQNISNESLNSLANRYCNSYGSAYDSDDFQFLGLSSNQNPKEFYRQKSGNYHSPHGIEDQENHGKGRSIRRQNGRVHNRQSYDFNSPHNYKSIYYRTNLILKIMSLVFYFSLISLFLILLGKFFILKNFHNKLNAFTINKIDNILISDEMLVFDIFTSTRNTNVQDVVINDVDVDVFLVTEHYNDKIEEMKKDGVATIVEKTTILLGNTKQLSTPLEFKGILSSSSALSLSSELSKVWYYINHKNEIIPVNSKGQIKITDPGKTTRDKLQASGNALGILDIGDDKWHNIINHKFTLIMRGSLTYHLTVINDDEIMGISYSTVVHGQAANDSLIATNNLDI</sequence>
<feature type="region of interest" description="Disordered" evidence="1">
    <location>
        <begin position="933"/>
        <end position="956"/>
    </location>
</feature>
<gene>
    <name evidence="3" type="ORF">Cboi02_000047800</name>
</gene>